<dbReference type="GO" id="GO:0006355">
    <property type="term" value="P:regulation of DNA-templated transcription"/>
    <property type="evidence" value="ECO:0007669"/>
    <property type="project" value="InterPro"/>
</dbReference>
<dbReference type="AlphaFoldDB" id="A0A9D1N600"/>
<dbReference type="SMART" id="SM00382">
    <property type="entry name" value="AAA"/>
    <property type="match status" value="1"/>
</dbReference>
<gene>
    <name evidence="7" type="ORF">IAD25_03650</name>
</gene>
<dbReference type="Pfam" id="PF25601">
    <property type="entry name" value="AAA_lid_14"/>
    <property type="match status" value="1"/>
</dbReference>
<evidence type="ECO:0000256" key="1">
    <source>
        <dbReference type="ARBA" id="ARBA00022741"/>
    </source>
</evidence>
<keyword evidence="4" id="KW-0804">Transcription</keyword>
<reference evidence="7" key="1">
    <citation type="submission" date="2020-10" db="EMBL/GenBank/DDBJ databases">
        <authorList>
            <person name="Gilroy R."/>
        </authorList>
    </citation>
    <scope>NUCLEOTIDE SEQUENCE</scope>
    <source>
        <strain evidence="7">ChiSjej4B22-8349</strain>
    </source>
</reference>
<dbReference type="PROSITE" id="PS50045">
    <property type="entry name" value="SIGMA54_INTERACT_4"/>
    <property type="match status" value="1"/>
</dbReference>
<dbReference type="SUPFAM" id="SSF52540">
    <property type="entry name" value="P-loop containing nucleoside triphosphate hydrolases"/>
    <property type="match status" value="1"/>
</dbReference>
<keyword evidence="1" id="KW-0547">Nucleotide-binding</keyword>
<dbReference type="PRINTS" id="PR01590">
    <property type="entry name" value="HTHFIS"/>
</dbReference>
<accession>A0A9D1N600</accession>
<evidence type="ECO:0000259" key="6">
    <source>
        <dbReference type="PROSITE" id="PS50045"/>
    </source>
</evidence>
<dbReference type="InterPro" id="IPR002197">
    <property type="entry name" value="HTH_Fis"/>
</dbReference>
<organism evidence="7 8">
    <name type="scientific">Candidatus Allocopromorpha excrementipullorum</name>
    <dbReference type="NCBI Taxonomy" id="2840743"/>
    <lineage>
        <taxon>Bacteria</taxon>
        <taxon>Bacillati</taxon>
        <taxon>Bacillota</taxon>
        <taxon>Clostridia</taxon>
        <taxon>Eubacteriales</taxon>
        <taxon>Eubacteriaceae</taxon>
        <taxon>Eubacteriaceae incertae sedis</taxon>
        <taxon>Candidatus Allocopromorpha</taxon>
    </lineage>
</organism>
<dbReference type="FunFam" id="3.40.50.300:FF:000006">
    <property type="entry name" value="DNA-binding transcriptional regulator NtrC"/>
    <property type="match status" value="1"/>
</dbReference>
<evidence type="ECO:0000256" key="5">
    <source>
        <dbReference type="SAM" id="MobiDB-lite"/>
    </source>
</evidence>
<dbReference type="GO" id="GO:0043565">
    <property type="term" value="F:sequence-specific DNA binding"/>
    <property type="evidence" value="ECO:0007669"/>
    <property type="project" value="InterPro"/>
</dbReference>
<dbReference type="PROSITE" id="PS00688">
    <property type="entry name" value="SIGMA54_INTERACT_3"/>
    <property type="match status" value="1"/>
</dbReference>
<evidence type="ECO:0000256" key="3">
    <source>
        <dbReference type="ARBA" id="ARBA00023015"/>
    </source>
</evidence>
<dbReference type="CDD" id="cd00130">
    <property type="entry name" value="PAS"/>
    <property type="match status" value="1"/>
</dbReference>
<comment type="caution">
    <text evidence="7">The sequence shown here is derived from an EMBL/GenBank/DDBJ whole genome shotgun (WGS) entry which is preliminary data.</text>
</comment>
<dbReference type="CDD" id="cd00009">
    <property type="entry name" value="AAA"/>
    <property type="match status" value="1"/>
</dbReference>
<dbReference type="Proteomes" id="UP000824130">
    <property type="component" value="Unassembled WGS sequence"/>
</dbReference>
<dbReference type="InterPro" id="IPR025944">
    <property type="entry name" value="Sigma_54_int_dom_CS"/>
</dbReference>
<dbReference type="Pfam" id="PF00158">
    <property type="entry name" value="Sigma54_activat"/>
    <property type="match status" value="1"/>
</dbReference>
<evidence type="ECO:0000256" key="2">
    <source>
        <dbReference type="ARBA" id="ARBA00022840"/>
    </source>
</evidence>
<name>A0A9D1N600_9FIRM</name>
<sequence>MDEDNCSPYFIKNREEHPMDNNFDFENNADFYLNEVYGIIVIDMEGKLRYLNKQCMKLIGYPQPTPQQARSLYGKPVDEVFPYTHMLENLPKDITKPKIVFYKSNYGMGISMNVPLIYNGEKIGLMEYDLVNEERVFLNLTDDYNAFLKDQLKELHKEIIKLERSKYTIHNIIGDSKAMMELRAKIKRVAQSNSTVLILGETGTGKELAAHAIHALSDRKYNPMVKINASAFPENLVEAELFGYKKGAFTGANKEGRIGKFEYANHGTIFIDEIQQMAMTVQPKLLRVLQEHEIEPIGSNESVPVDARVIAASNQDIISMTKDGTFRKDLFFRLNVITIEIPPLRDHIEDIDELVDYYIDQLNSEMGFKVTGVEPAVIDKLKQYDWPGNVRELRNVLERAMNFATADTLTLKDFDFFIKPRNKRLPDYSANSNLIEDTKKQAEKELIESVLERFDYNKTHAANFLNISRPLLHQKMNRLGIPLTPPPGKITSSKNSCR</sequence>
<dbReference type="InterPro" id="IPR058031">
    <property type="entry name" value="AAA_lid_NorR"/>
</dbReference>
<keyword evidence="2" id="KW-0067">ATP-binding</keyword>
<dbReference type="Pfam" id="PF02954">
    <property type="entry name" value="HTH_8"/>
    <property type="match status" value="1"/>
</dbReference>
<evidence type="ECO:0000256" key="4">
    <source>
        <dbReference type="ARBA" id="ARBA00023163"/>
    </source>
</evidence>
<reference evidence="7" key="2">
    <citation type="journal article" date="2021" name="PeerJ">
        <title>Extensive microbial diversity within the chicken gut microbiome revealed by metagenomics and culture.</title>
        <authorList>
            <person name="Gilroy R."/>
            <person name="Ravi A."/>
            <person name="Getino M."/>
            <person name="Pursley I."/>
            <person name="Horton D.L."/>
            <person name="Alikhan N.F."/>
            <person name="Baker D."/>
            <person name="Gharbi K."/>
            <person name="Hall N."/>
            <person name="Watson M."/>
            <person name="Adriaenssens E.M."/>
            <person name="Foster-Nyarko E."/>
            <person name="Jarju S."/>
            <person name="Secka A."/>
            <person name="Antonio M."/>
            <person name="Oren A."/>
            <person name="Chaudhuri R.R."/>
            <person name="La Ragione R."/>
            <person name="Hildebrand F."/>
            <person name="Pallen M.J."/>
        </authorList>
    </citation>
    <scope>NUCLEOTIDE SEQUENCE</scope>
    <source>
        <strain evidence="7">ChiSjej4B22-8349</strain>
    </source>
</reference>
<proteinExistence type="predicted"/>
<dbReference type="EMBL" id="DVOB01000080">
    <property type="protein sequence ID" value="HIU95788.1"/>
    <property type="molecule type" value="Genomic_DNA"/>
</dbReference>
<feature type="domain" description="Sigma-54 factor interaction" evidence="6">
    <location>
        <begin position="172"/>
        <end position="402"/>
    </location>
</feature>
<keyword evidence="3" id="KW-0805">Transcription regulation</keyword>
<dbReference type="SUPFAM" id="SSF46689">
    <property type="entry name" value="Homeodomain-like"/>
    <property type="match status" value="1"/>
</dbReference>
<dbReference type="InterPro" id="IPR027417">
    <property type="entry name" value="P-loop_NTPase"/>
</dbReference>
<protein>
    <submittedName>
        <fullName evidence="7">Sigma 54-interacting transcriptional regulator</fullName>
    </submittedName>
</protein>
<dbReference type="Gene3D" id="3.40.50.300">
    <property type="entry name" value="P-loop containing nucleotide triphosphate hydrolases"/>
    <property type="match status" value="1"/>
</dbReference>
<dbReference type="PANTHER" id="PTHR32071">
    <property type="entry name" value="TRANSCRIPTIONAL REGULATORY PROTEIN"/>
    <property type="match status" value="1"/>
</dbReference>
<dbReference type="InterPro" id="IPR002078">
    <property type="entry name" value="Sigma_54_int"/>
</dbReference>
<dbReference type="InterPro" id="IPR000014">
    <property type="entry name" value="PAS"/>
</dbReference>
<evidence type="ECO:0000313" key="8">
    <source>
        <dbReference type="Proteomes" id="UP000824130"/>
    </source>
</evidence>
<dbReference type="InterPro" id="IPR009057">
    <property type="entry name" value="Homeodomain-like_sf"/>
</dbReference>
<feature type="region of interest" description="Disordered" evidence="5">
    <location>
        <begin position="479"/>
        <end position="498"/>
    </location>
</feature>
<dbReference type="GO" id="GO:0005524">
    <property type="term" value="F:ATP binding"/>
    <property type="evidence" value="ECO:0007669"/>
    <property type="project" value="UniProtKB-KW"/>
</dbReference>
<dbReference type="InterPro" id="IPR003593">
    <property type="entry name" value="AAA+_ATPase"/>
</dbReference>
<evidence type="ECO:0000313" key="7">
    <source>
        <dbReference type="EMBL" id="HIU95788.1"/>
    </source>
</evidence>
<dbReference type="Gene3D" id="1.10.8.60">
    <property type="match status" value="1"/>
</dbReference>
<dbReference type="Gene3D" id="1.10.10.60">
    <property type="entry name" value="Homeodomain-like"/>
    <property type="match status" value="1"/>
</dbReference>